<feature type="region of interest" description="Disordered" evidence="2">
    <location>
        <begin position="656"/>
        <end position="676"/>
    </location>
</feature>
<reference evidence="4" key="1">
    <citation type="submission" date="2016-03" db="EMBL/GenBank/DDBJ databases">
        <authorList>
            <person name="Devillers Hugo."/>
        </authorList>
    </citation>
    <scope>NUCLEOTIDE SEQUENCE [LARGE SCALE GENOMIC DNA]</scope>
</reference>
<keyword evidence="1" id="KW-0175">Coiled coil</keyword>
<keyword evidence="4" id="KW-1185">Reference proteome</keyword>
<dbReference type="EMBL" id="LT598452">
    <property type="protein sequence ID" value="SCV02280.1"/>
    <property type="molecule type" value="Genomic_DNA"/>
</dbReference>
<feature type="region of interest" description="Disordered" evidence="2">
    <location>
        <begin position="433"/>
        <end position="622"/>
    </location>
</feature>
<evidence type="ECO:0000313" key="4">
    <source>
        <dbReference type="Proteomes" id="UP000189911"/>
    </source>
</evidence>
<dbReference type="PANTHER" id="PTHR23244">
    <property type="entry name" value="KELCH REPEAT DOMAIN"/>
    <property type="match status" value="1"/>
</dbReference>
<evidence type="ECO:0000313" key="3">
    <source>
        <dbReference type="EMBL" id="SCV02280.1"/>
    </source>
</evidence>
<dbReference type="InterPro" id="IPR015915">
    <property type="entry name" value="Kelch-typ_b-propeller"/>
</dbReference>
<dbReference type="SUPFAM" id="SSF117281">
    <property type="entry name" value="Kelch motif"/>
    <property type="match status" value="1"/>
</dbReference>
<dbReference type="PANTHER" id="PTHR23244:SF456">
    <property type="entry name" value="MULTIPLE EPIDERMAL GROWTH FACTOR-LIKE DOMAINS PROTEIN 8"/>
    <property type="match status" value="1"/>
</dbReference>
<name>A0A1G4KCU2_9SACH</name>
<feature type="compositionally biased region" description="Polar residues" evidence="2">
    <location>
        <begin position="485"/>
        <end position="496"/>
    </location>
</feature>
<dbReference type="Pfam" id="PF24681">
    <property type="entry name" value="Kelch_KLHDC2_KLHL20_DRC7"/>
    <property type="match status" value="1"/>
</dbReference>
<organism evidence="3 4">
    <name type="scientific">Lachancea nothofagi CBS 11611</name>
    <dbReference type="NCBI Taxonomy" id="1266666"/>
    <lineage>
        <taxon>Eukaryota</taxon>
        <taxon>Fungi</taxon>
        <taxon>Dikarya</taxon>
        <taxon>Ascomycota</taxon>
        <taxon>Saccharomycotina</taxon>
        <taxon>Saccharomycetes</taxon>
        <taxon>Saccharomycetales</taxon>
        <taxon>Saccharomycetaceae</taxon>
        <taxon>Lachancea</taxon>
    </lineage>
</organism>
<feature type="compositionally biased region" description="Polar residues" evidence="2">
    <location>
        <begin position="540"/>
        <end position="549"/>
    </location>
</feature>
<accession>A0A1G4KCU2</accession>
<feature type="compositionally biased region" description="Pro residues" evidence="2">
    <location>
        <begin position="22"/>
        <end position="32"/>
    </location>
</feature>
<feature type="region of interest" description="Disordered" evidence="2">
    <location>
        <begin position="821"/>
        <end position="843"/>
    </location>
</feature>
<feature type="compositionally biased region" description="Basic and acidic residues" evidence="2">
    <location>
        <begin position="590"/>
        <end position="610"/>
    </location>
</feature>
<dbReference type="Gene3D" id="2.120.10.80">
    <property type="entry name" value="Kelch-type beta propeller"/>
    <property type="match status" value="2"/>
</dbReference>
<dbReference type="GO" id="GO:0051285">
    <property type="term" value="C:cell cortex of cell tip"/>
    <property type="evidence" value="ECO:0007669"/>
    <property type="project" value="TreeGrafter"/>
</dbReference>
<feature type="compositionally biased region" description="Polar residues" evidence="2">
    <location>
        <begin position="444"/>
        <end position="472"/>
    </location>
</feature>
<sequence length="983" mass="110405">MAPFKFAKKNSKEKPRQEPVTAPKPPIPPPNPKRFMQGEKLAISSVPEPLTTRVFPTPVPAQQRNVSSASALQQTEYTPWSRFKLANSPFPRYRHVASAYSSEQQQLFVIGGLHDQSVYGDTWIISAHENGTKFTSKTVEISDATPPPRVGHASSLCGNAFVIFGGDTHKVNSEGLMDDDVYLFNVNSYKWTIPRPVGPRPLGRYGHKISVIATSQLKTKLFVFGGQFDDTYFNDLAVFDLSSFRRPDSHWQFVKPNTFNPPPLTNHTMISYDFKLWVFGGDTPQGLINDLFMFDPQLNDWRIVQTSGEKPSPLQEHAAILYGDLMCVIGGKDEQDVYSNSVYFLNLISLKWFKFPFFRSGVPQGRSGHSLTLLPNNKLLIMGGDKFDYARSGEDDYHTSEVDLGCGTLLYSLDLSRLKEQCPGIFDVNRIGTPQKFSDRNPASPHQTSRNAPGQQQNILTPFSERYQTPKTEQGDFPGADRYNTPKTDSVFTPRTANDDHSEVTTLPTPQDIKKPMSPVPQLKTSQLSAQSPPPRVVSLRSTTESDYSGSKGHDSQLSGETSDEYGVAMIGNSPGRPVVRESIIPENETLEHLPSHDAPEDSTPQREESFMATLTPESTKSIPLAEKAIPLQDTGRNVTKKMIDALREELGELRTEAEKSAQSASQRIKELESENSKFKNIDSSASRLVKLQTDYDLAVADKKAHEDRVGEVEDLLSKKFLDVARLHDVIKVQSSKIGLLDSEESYKEKFEELNGKYEQLLKEHQALKAQDREEARILHSSIEEYNVQLGQFLAHKEGEKASGGDRSTSSHHQKIIEDLRGRVDQMTTEKEANEASKTDISRSYEMLQEKNRQLENAIGKLEHNYENSLNSVNNASRALALSQEDLNKFKQENKRLVDELEELKYRSADRRDVSLTSNDDSILSSGGAAGSEPKNDMRDAPYRLKIKDLKAELFIIKQERNSLKDDVLELKKKLLNLENDDD</sequence>
<evidence type="ECO:0000256" key="1">
    <source>
        <dbReference type="SAM" id="Coils"/>
    </source>
</evidence>
<feature type="region of interest" description="Disordered" evidence="2">
    <location>
        <begin position="917"/>
        <end position="939"/>
    </location>
</feature>
<dbReference type="OrthoDB" id="45365at2759"/>
<dbReference type="GO" id="GO:0061245">
    <property type="term" value="P:establishment or maintenance of bipolar cell polarity"/>
    <property type="evidence" value="ECO:0007669"/>
    <property type="project" value="TreeGrafter"/>
</dbReference>
<feature type="coiled-coil region" evidence="1">
    <location>
        <begin position="947"/>
        <end position="981"/>
    </location>
</feature>
<feature type="region of interest" description="Disordered" evidence="2">
    <location>
        <begin position="1"/>
        <end position="35"/>
    </location>
</feature>
<evidence type="ECO:0000256" key="2">
    <source>
        <dbReference type="SAM" id="MobiDB-lite"/>
    </source>
</evidence>
<dbReference type="Proteomes" id="UP000189911">
    <property type="component" value="Chromosome F"/>
</dbReference>
<protein>
    <submittedName>
        <fullName evidence="3">LANO_0F16468g1_1</fullName>
    </submittedName>
</protein>
<proteinExistence type="predicted"/>
<dbReference type="AlphaFoldDB" id="A0A1G4KCU2"/>
<feature type="coiled-coil region" evidence="1">
    <location>
        <begin position="744"/>
        <end position="771"/>
    </location>
</feature>
<gene>
    <name evidence="3" type="ORF">LANO_0F16468G</name>
</gene>